<keyword evidence="2" id="KW-1185">Reference proteome</keyword>
<sequence length="684" mass="77400">MDLHNILNEETPGAALVDISSQILSLTALLHPTGPVLATPDVQVLLDDALARIQTPILLNQLDVPPQPPISPLSNPPSPYSPSFELREDVKITRQTTLSALYTYPPGTSVEYPQTSDQGVGHLFLMDPADVDWRNPISDFAYSLGAPNGFTQAGKKNFVEVLTDGEGKMVPCKIQHVTCQGSKICPKVNRDNMTEPHTCATRELLRERLCNDRDTRIAGASPSRDVFQKTGALFSALRKMGCSAPLCEETVYDSDEEEARDAMVLHHRRNRRGYDPKATQCEGRLLLRYDYQQQPYIKCEHYSKHNNKNHYLNMSILDGSYDIAYLEALFADQEDEIAEIEEAAISLGYGPLVECTTVCNISSQRTLCPFDHRNDEGALIQLEMETLKCECRIKVYLPFAEYRDACPKVLVVVKGIHAHPIPLPTKTPPAIKSEILDLLPRFQEDLPDLTPRRFLRNPIVKSYLALKFPVILNPTLSDLHISLANRSHLKAYIDQVRKSVYPHGTEWNGIFHLEIEQRIHRPLKDRYIRRVVDLDATLFTSHPEDEPSLVPVQKDRLRFILCMGWEGSQRLRTCQYVQSDIGFKRVIGFYEFELAGWERDAHTAVVFCRIFLNRQTAVAHQKIIQAIEDIVLEDTGTQLQWRHIHGTKIDDYGGKILQWAGDQHSGQAKGQVSFADMNVSENLS</sequence>
<dbReference type="EMBL" id="JARJCM010000096">
    <property type="protein sequence ID" value="KAJ7029938.1"/>
    <property type="molecule type" value="Genomic_DNA"/>
</dbReference>
<name>A0AAD6SLM7_9AGAR</name>
<dbReference type="Proteomes" id="UP001218188">
    <property type="component" value="Unassembled WGS sequence"/>
</dbReference>
<comment type="caution">
    <text evidence="1">The sequence shown here is derived from an EMBL/GenBank/DDBJ whole genome shotgun (WGS) entry which is preliminary data.</text>
</comment>
<dbReference type="AlphaFoldDB" id="A0AAD6SLM7"/>
<reference evidence="1" key="1">
    <citation type="submission" date="2023-03" db="EMBL/GenBank/DDBJ databases">
        <title>Massive genome expansion in bonnet fungi (Mycena s.s.) driven by repeated elements and novel gene families across ecological guilds.</title>
        <authorList>
            <consortium name="Lawrence Berkeley National Laboratory"/>
            <person name="Harder C.B."/>
            <person name="Miyauchi S."/>
            <person name="Viragh M."/>
            <person name="Kuo A."/>
            <person name="Thoen E."/>
            <person name="Andreopoulos B."/>
            <person name="Lu D."/>
            <person name="Skrede I."/>
            <person name="Drula E."/>
            <person name="Henrissat B."/>
            <person name="Morin E."/>
            <person name="Kohler A."/>
            <person name="Barry K."/>
            <person name="LaButti K."/>
            <person name="Morin E."/>
            <person name="Salamov A."/>
            <person name="Lipzen A."/>
            <person name="Mereny Z."/>
            <person name="Hegedus B."/>
            <person name="Baldrian P."/>
            <person name="Stursova M."/>
            <person name="Weitz H."/>
            <person name="Taylor A."/>
            <person name="Grigoriev I.V."/>
            <person name="Nagy L.G."/>
            <person name="Martin F."/>
            <person name="Kauserud H."/>
        </authorList>
    </citation>
    <scope>NUCLEOTIDE SEQUENCE</scope>
    <source>
        <strain evidence="1">CBHHK200</strain>
    </source>
</reference>
<organism evidence="1 2">
    <name type="scientific">Mycena alexandri</name>
    <dbReference type="NCBI Taxonomy" id="1745969"/>
    <lineage>
        <taxon>Eukaryota</taxon>
        <taxon>Fungi</taxon>
        <taxon>Dikarya</taxon>
        <taxon>Basidiomycota</taxon>
        <taxon>Agaricomycotina</taxon>
        <taxon>Agaricomycetes</taxon>
        <taxon>Agaricomycetidae</taxon>
        <taxon>Agaricales</taxon>
        <taxon>Marasmiineae</taxon>
        <taxon>Mycenaceae</taxon>
        <taxon>Mycena</taxon>
    </lineage>
</organism>
<accession>A0AAD6SLM7</accession>
<proteinExistence type="predicted"/>
<evidence type="ECO:0000313" key="2">
    <source>
        <dbReference type="Proteomes" id="UP001218188"/>
    </source>
</evidence>
<gene>
    <name evidence="1" type="ORF">C8F04DRAFT_1368646</name>
</gene>
<protein>
    <submittedName>
        <fullName evidence="1">Uncharacterized protein</fullName>
    </submittedName>
</protein>
<evidence type="ECO:0000313" key="1">
    <source>
        <dbReference type="EMBL" id="KAJ7029938.1"/>
    </source>
</evidence>